<name>A0A834T1U2_9FABA</name>
<accession>A0A834T1U2</accession>
<dbReference type="Proteomes" id="UP000634136">
    <property type="component" value="Unassembled WGS sequence"/>
</dbReference>
<gene>
    <name evidence="1" type="ORF">G2W53_028867</name>
</gene>
<reference evidence="1" key="1">
    <citation type="submission" date="2020-09" db="EMBL/GenBank/DDBJ databases">
        <title>Genome-Enabled Discovery of Anthraquinone Biosynthesis in Senna tora.</title>
        <authorList>
            <person name="Kang S.-H."/>
            <person name="Pandey R.P."/>
            <person name="Lee C.-M."/>
            <person name="Sim J.-S."/>
            <person name="Jeong J.-T."/>
            <person name="Choi B.-S."/>
            <person name="Jung M."/>
            <person name="Ginzburg D."/>
            <person name="Zhao K."/>
            <person name="Won S.Y."/>
            <person name="Oh T.-J."/>
            <person name="Yu Y."/>
            <person name="Kim N.-H."/>
            <person name="Lee O.R."/>
            <person name="Lee T.-H."/>
            <person name="Bashyal P."/>
            <person name="Kim T.-S."/>
            <person name="Lee W.-H."/>
            <person name="Kawkins C."/>
            <person name="Kim C.-K."/>
            <person name="Kim J.S."/>
            <person name="Ahn B.O."/>
            <person name="Rhee S.Y."/>
            <person name="Sohng J.K."/>
        </authorList>
    </citation>
    <scope>NUCLEOTIDE SEQUENCE</scope>
    <source>
        <tissue evidence="1">Leaf</tissue>
    </source>
</reference>
<organism evidence="1 2">
    <name type="scientific">Senna tora</name>
    <dbReference type="NCBI Taxonomy" id="362788"/>
    <lineage>
        <taxon>Eukaryota</taxon>
        <taxon>Viridiplantae</taxon>
        <taxon>Streptophyta</taxon>
        <taxon>Embryophyta</taxon>
        <taxon>Tracheophyta</taxon>
        <taxon>Spermatophyta</taxon>
        <taxon>Magnoliopsida</taxon>
        <taxon>eudicotyledons</taxon>
        <taxon>Gunneridae</taxon>
        <taxon>Pentapetalae</taxon>
        <taxon>rosids</taxon>
        <taxon>fabids</taxon>
        <taxon>Fabales</taxon>
        <taxon>Fabaceae</taxon>
        <taxon>Caesalpinioideae</taxon>
        <taxon>Cassia clade</taxon>
        <taxon>Senna</taxon>
    </lineage>
</organism>
<comment type="caution">
    <text evidence="1">The sequence shown here is derived from an EMBL/GenBank/DDBJ whole genome shotgun (WGS) entry which is preliminary data.</text>
</comment>
<sequence>MVNSIEANANPTIPRWVTRRKRSRDSTNYPILSYPAAATHTHKNYGYFTFLGEEIMDEIHQQQYNIDRLIEGGDGNRGKSEEASEI</sequence>
<protein>
    <submittedName>
        <fullName evidence="1">Putative BOI-related E3 ubiquitin-protein ligase 3</fullName>
    </submittedName>
</protein>
<keyword evidence="2" id="KW-1185">Reference proteome</keyword>
<proteinExistence type="predicted"/>
<evidence type="ECO:0000313" key="1">
    <source>
        <dbReference type="EMBL" id="KAF7814898.1"/>
    </source>
</evidence>
<dbReference type="AlphaFoldDB" id="A0A834T1U2"/>
<dbReference type="EMBL" id="JAAIUW010000009">
    <property type="protein sequence ID" value="KAF7814898.1"/>
    <property type="molecule type" value="Genomic_DNA"/>
</dbReference>
<evidence type="ECO:0000313" key="2">
    <source>
        <dbReference type="Proteomes" id="UP000634136"/>
    </source>
</evidence>